<gene>
    <name evidence="2" type="ORF">BA724_08205</name>
</gene>
<evidence type="ECO:0000313" key="2">
    <source>
        <dbReference type="EMBL" id="OES44261.1"/>
    </source>
</evidence>
<dbReference type="InterPro" id="IPR021320">
    <property type="entry name" value="DUF2905"/>
</dbReference>
<organism evidence="2 3">
    <name type="scientific">Domibacillus iocasae</name>
    <dbReference type="NCBI Taxonomy" id="1714016"/>
    <lineage>
        <taxon>Bacteria</taxon>
        <taxon>Bacillati</taxon>
        <taxon>Bacillota</taxon>
        <taxon>Bacilli</taxon>
        <taxon>Bacillales</taxon>
        <taxon>Bacillaceae</taxon>
        <taxon>Domibacillus</taxon>
    </lineage>
</organism>
<dbReference type="PANTHER" id="PTHR36443:SF1">
    <property type="entry name" value="BSR5223 PROTEIN"/>
    <property type="match status" value="1"/>
</dbReference>
<name>A0A1E7DMF6_9BACI</name>
<keyword evidence="3" id="KW-1185">Reference proteome</keyword>
<dbReference type="Proteomes" id="UP000095658">
    <property type="component" value="Unassembled WGS sequence"/>
</dbReference>
<sequence length="68" mass="7517">MTGFGKVLMLAGIVLFVLGVLLQFTKLGRLPGDIVIKKENATFYFPIVTSIVASIVLSLIFYVIGKWR</sequence>
<dbReference type="EMBL" id="MAMP01000022">
    <property type="protein sequence ID" value="OES44261.1"/>
    <property type="molecule type" value="Genomic_DNA"/>
</dbReference>
<feature type="transmembrane region" description="Helical" evidence="1">
    <location>
        <begin position="7"/>
        <end position="24"/>
    </location>
</feature>
<dbReference type="STRING" id="1714016.BA724_08205"/>
<keyword evidence="1" id="KW-0472">Membrane</keyword>
<dbReference type="AlphaFoldDB" id="A0A1E7DMF6"/>
<evidence type="ECO:0000256" key="1">
    <source>
        <dbReference type="SAM" id="Phobius"/>
    </source>
</evidence>
<accession>A0A1E7DMF6</accession>
<feature type="transmembrane region" description="Helical" evidence="1">
    <location>
        <begin position="44"/>
        <end position="64"/>
    </location>
</feature>
<keyword evidence="1" id="KW-0812">Transmembrane</keyword>
<dbReference type="OrthoDB" id="9811610at2"/>
<dbReference type="RefSeq" id="WP_069938864.1">
    <property type="nucleotide sequence ID" value="NZ_MAMP01000022.1"/>
</dbReference>
<proteinExistence type="predicted"/>
<protein>
    <recommendedName>
        <fullName evidence="4">DUF2905 domain-containing protein</fullName>
    </recommendedName>
</protein>
<keyword evidence="1" id="KW-1133">Transmembrane helix</keyword>
<dbReference type="PANTHER" id="PTHR36443">
    <property type="entry name" value="BSR5223 PROTEIN"/>
    <property type="match status" value="1"/>
</dbReference>
<comment type="caution">
    <text evidence="2">The sequence shown here is derived from an EMBL/GenBank/DDBJ whole genome shotgun (WGS) entry which is preliminary data.</text>
</comment>
<dbReference type="Pfam" id="PF11146">
    <property type="entry name" value="DUF2905"/>
    <property type="match status" value="1"/>
</dbReference>
<reference evidence="2 3" key="1">
    <citation type="submission" date="2016-06" db="EMBL/GenBank/DDBJ databases">
        <title>Domibacillus iocasae genome sequencing.</title>
        <authorList>
            <person name="Verma A."/>
            <person name="Pal Y."/>
            <person name="Ojha A.K."/>
            <person name="Krishnamurthi S."/>
        </authorList>
    </citation>
    <scope>NUCLEOTIDE SEQUENCE [LARGE SCALE GENOMIC DNA]</scope>
    <source>
        <strain evidence="2 3">DSM 29979</strain>
    </source>
</reference>
<evidence type="ECO:0000313" key="3">
    <source>
        <dbReference type="Proteomes" id="UP000095658"/>
    </source>
</evidence>
<evidence type="ECO:0008006" key="4">
    <source>
        <dbReference type="Google" id="ProtNLM"/>
    </source>
</evidence>